<feature type="transmembrane region" description="Helical" evidence="7">
    <location>
        <begin position="12"/>
        <end position="34"/>
    </location>
</feature>
<dbReference type="eggNOG" id="COG1175">
    <property type="taxonomic scope" value="Bacteria"/>
</dbReference>
<dbReference type="AlphaFoldDB" id="A0A1I2N204"/>
<comment type="subcellular location">
    <subcellularLocation>
        <location evidence="1 7">Cell membrane</location>
        <topology evidence="1 7">Multi-pass membrane protein</topology>
    </subcellularLocation>
</comment>
<dbReference type="GeneID" id="90545584"/>
<evidence type="ECO:0000256" key="6">
    <source>
        <dbReference type="ARBA" id="ARBA00023136"/>
    </source>
</evidence>
<feature type="domain" description="ABC transmembrane type-1" evidence="8">
    <location>
        <begin position="68"/>
        <end position="280"/>
    </location>
</feature>
<feature type="transmembrane region" description="Helical" evidence="7">
    <location>
        <begin position="201"/>
        <end position="226"/>
    </location>
</feature>
<dbReference type="InterPro" id="IPR000515">
    <property type="entry name" value="MetI-like"/>
</dbReference>
<evidence type="ECO:0000256" key="4">
    <source>
        <dbReference type="ARBA" id="ARBA00022692"/>
    </source>
</evidence>
<dbReference type="SUPFAM" id="SSF161098">
    <property type="entry name" value="MetI-like"/>
    <property type="match status" value="1"/>
</dbReference>
<dbReference type="Gene3D" id="1.10.3720.10">
    <property type="entry name" value="MetI-like"/>
    <property type="match status" value="1"/>
</dbReference>
<protein>
    <submittedName>
        <fullName evidence="9">Carbohydrate ABC transporter membrane protein 1, CUT1 family</fullName>
    </submittedName>
</protein>
<feature type="transmembrane region" description="Helical" evidence="7">
    <location>
        <begin position="154"/>
        <end position="180"/>
    </location>
</feature>
<keyword evidence="4 7" id="KW-0812">Transmembrane</keyword>
<dbReference type="EMBL" id="FOOE01000018">
    <property type="protein sequence ID" value="SFF97428.1"/>
    <property type="molecule type" value="Genomic_DNA"/>
</dbReference>
<feature type="transmembrane region" description="Helical" evidence="7">
    <location>
        <begin position="105"/>
        <end position="126"/>
    </location>
</feature>
<comment type="similarity">
    <text evidence="7">Belongs to the binding-protein-dependent transport system permease family.</text>
</comment>
<dbReference type="PANTHER" id="PTHR43227">
    <property type="entry name" value="BLL4140 PROTEIN"/>
    <property type="match status" value="1"/>
</dbReference>
<keyword evidence="2 7" id="KW-0813">Transport</keyword>
<dbReference type="InterPro" id="IPR035906">
    <property type="entry name" value="MetI-like_sf"/>
</dbReference>
<dbReference type="STRING" id="1529.SAMN04487885_11832"/>
<evidence type="ECO:0000256" key="1">
    <source>
        <dbReference type="ARBA" id="ARBA00004651"/>
    </source>
</evidence>
<evidence type="ECO:0000259" key="8">
    <source>
        <dbReference type="PROSITE" id="PS50928"/>
    </source>
</evidence>
<feature type="transmembrane region" description="Helical" evidence="7">
    <location>
        <begin position="256"/>
        <end position="281"/>
    </location>
</feature>
<gene>
    <name evidence="9" type="ORF">SAMN04487885_11832</name>
</gene>
<evidence type="ECO:0000256" key="2">
    <source>
        <dbReference type="ARBA" id="ARBA00022448"/>
    </source>
</evidence>
<evidence type="ECO:0000313" key="9">
    <source>
        <dbReference type="EMBL" id="SFF97428.1"/>
    </source>
</evidence>
<keyword evidence="6 7" id="KW-0472">Membrane</keyword>
<sequence length="292" mass="33198">MIQRQKKFPYLLLIPSMIIMIGLVIVPIVATFFLSLERYKLTEPQNKSFVGIKNYIEVLQSEGFRYSLVNTLFVVIVVIIISLICSIAVALILNKKVRLNGVLTAIAILPWALPPIVNGIVWRFIFYPGFGFMNKMLFYFGIIDEPITYTINRFMLMFIIALIVSWRIIPFCAIIFLSNMQSIPENLYISARMDGANKVQAFFKITLPLLIPSFIVVMTNITISAINVFDEVIALSGYSDIGQTLLVYNYVNTFKFLNFGLGSAITYIIMLISGIAGYFYVKNIYKPIGVRR</sequence>
<organism evidence="9 10">
    <name type="scientific">Clostridium cadaveris</name>
    <dbReference type="NCBI Taxonomy" id="1529"/>
    <lineage>
        <taxon>Bacteria</taxon>
        <taxon>Bacillati</taxon>
        <taxon>Bacillota</taxon>
        <taxon>Clostridia</taxon>
        <taxon>Eubacteriales</taxon>
        <taxon>Clostridiaceae</taxon>
        <taxon>Clostridium</taxon>
    </lineage>
</organism>
<dbReference type="GO" id="GO:0055085">
    <property type="term" value="P:transmembrane transport"/>
    <property type="evidence" value="ECO:0007669"/>
    <property type="project" value="InterPro"/>
</dbReference>
<dbReference type="PANTHER" id="PTHR43227:SF7">
    <property type="entry name" value="ARABINOOLIGOSACCHARIDES TRANSPORT SYSTEM PERMEASE PROTEIN ARAP"/>
    <property type="match status" value="1"/>
</dbReference>
<feature type="transmembrane region" description="Helical" evidence="7">
    <location>
        <begin position="72"/>
        <end position="93"/>
    </location>
</feature>
<keyword evidence="10" id="KW-1185">Reference proteome</keyword>
<keyword evidence="5 7" id="KW-1133">Transmembrane helix</keyword>
<keyword evidence="3" id="KW-1003">Cell membrane</keyword>
<dbReference type="PROSITE" id="PS50928">
    <property type="entry name" value="ABC_TM1"/>
    <property type="match status" value="1"/>
</dbReference>
<proteinExistence type="inferred from homology"/>
<reference evidence="9 10" key="1">
    <citation type="submission" date="2016-10" db="EMBL/GenBank/DDBJ databases">
        <authorList>
            <person name="de Groot N.N."/>
        </authorList>
    </citation>
    <scope>NUCLEOTIDE SEQUENCE [LARGE SCALE GENOMIC DNA]</scope>
    <source>
        <strain evidence="9 10">NLAE-zl-G419</strain>
    </source>
</reference>
<evidence type="ECO:0000256" key="7">
    <source>
        <dbReference type="RuleBase" id="RU363032"/>
    </source>
</evidence>
<evidence type="ECO:0000256" key="3">
    <source>
        <dbReference type="ARBA" id="ARBA00022475"/>
    </source>
</evidence>
<evidence type="ECO:0000313" key="10">
    <source>
        <dbReference type="Proteomes" id="UP000182135"/>
    </source>
</evidence>
<evidence type="ECO:0000256" key="5">
    <source>
        <dbReference type="ARBA" id="ARBA00022989"/>
    </source>
</evidence>
<dbReference type="GO" id="GO:0005886">
    <property type="term" value="C:plasma membrane"/>
    <property type="evidence" value="ECO:0007669"/>
    <property type="project" value="UniProtKB-SubCell"/>
</dbReference>
<dbReference type="CDD" id="cd06261">
    <property type="entry name" value="TM_PBP2"/>
    <property type="match status" value="1"/>
</dbReference>
<dbReference type="RefSeq" id="WP_035770896.1">
    <property type="nucleotide sequence ID" value="NZ_BAAACD010000026.1"/>
</dbReference>
<dbReference type="InterPro" id="IPR050809">
    <property type="entry name" value="UgpAE/MalFG_permease"/>
</dbReference>
<dbReference type="Proteomes" id="UP000182135">
    <property type="component" value="Unassembled WGS sequence"/>
</dbReference>
<accession>A0A1I2N204</accession>
<name>A0A1I2N204_9CLOT</name>
<dbReference type="Pfam" id="PF00528">
    <property type="entry name" value="BPD_transp_1"/>
    <property type="match status" value="1"/>
</dbReference>